<keyword evidence="5" id="KW-0520">NAD</keyword>
<dbReference type="Pfam" id="PF01946">
    <property type="entry name" value="Thi4"/>
    <property type="match status" value="1"/>
</dbReference>
<dbReference type="GO" id="GO:0016740">
    <property type="term" value="F:transferase activity"/>
    <property type="evidence" value="ECO:0007669"/>
    <property type="project" value="UniProtKB-KW"/>
</dbReference>
<keyword evidence="3" id="KW-0784">Thiamine biosynthesis</keyword>
<organism evidence="6">
    <name type="scientific">marine sediment metagenome</name>
    <dbReference type="NCBI Taxonomy" id="412755"/>
    <lineage>
        <taxon>unclassified sequences</taxon>
        <taxon>metagenomes</taxon>
        <taxon>ecological metagenomes</taxon>
    </lineage>
</organism>
<keyword evidence="4" id="KW-0408">Iron</keyword>
<evidence type="ECO:0000256" key="5">
    <source>
        <dbReference type="ARBA" id="ARBA00023027"/>
    </source>
</evidence>
<reference evidence="6" key="1">
    <citation type="journal article" date="2014" name="Front. Microbiol.">
        <title>High frequency of phylogenetically diverse reductive dehalogenase-homologous genes in deep subseafloor sedimentary metagenomes.</title>
        <authorList>
            <person name="Kawai M."/>
            <person name="Futagami T."/>
            <person name="Toyoda A."/>
            <person name="Takaki Y."/>
            <person name="Nishi S."/>
            <person name="Hori S."/>
            <person name="Arai W."/>
            <person name="Tsubouchi T."/>
            <person name="Morono Y."/>
            <person name="Uchiyama I."/>
            <person name="Ito T."/>
            <person name="Fujiyama A."/>
            <person name="Inagaki F."/>
            <person name="Takami H."/>
        </authorList>
    </citation>
    <scope>NUCLEOTIDE SEQUENCE</scope>
    <source>
        <strain evidence="6">Expedition CK06-06</strain>
    </source>
</reference>
<name>X0ZCN7_9ZZZZ</name>
<dbReference type="PANTHER" id="PTHR43422">
    <property type="entry name" value="THIAMINE THIAZOLE SYNTHASE"/>
    <property type="match status" value="1"/>
</dbReference>
<evidence type="ECO:0008006" key="7">
    <source>
        <dbReference type="Google" id="ProtNLM"/>
    </source>
</evidence>
<dbReference type="InterPro" id="IPR002922">
    <property type="entry name" value="Thi4_fam"/>
</dbReference>
<comment type="caution">
    <text evidence="6">The sequence shown here is derived from an EMBL/GenBank/DDBJ whole genome shotgun (WGS) entry which is preliminary data.</text>
</comment>
<feature type="non-terminal residue" evidence="6">
    <location>
        <position position="211"/>
    </location>
</feature>
<evidence type="ECO:0000256" key="3">
    <source>
        <dbReference type="ARBA" id="ARBA00022977"/>
    </source>
</evidence>
<dbReference type="PANTHER" id="PTHR43422:SF3">
    <property type="entry name" value="THIAMINE THIAZOLE SYNTHASE"/>
    <property type="match status" value="1"/>
</dbReference>
<evidence type="ECO:0000256" key="2">
    <source>
        <dbReference type="ARBA" id="ARBA00022723"/>
    </source>
</evidence>
<dbReference type="NCBIfam" id="TIGR00292">
    <property type="entry name" value="sulfide-dependent adenosine diphosphate thiazole synthase"/>
    <property type="match status" value="1"/>
</dbReference>
<keyword evidence="1" id="KW-0808">Transferase</keyword>
<evidence type="ECO:0000313" key="6">
    <source>
        <dbReference type="EMBL" id="GAG58093.1"/>
    </source>
</evidence>
<evidence type="ECO:0000256" key="4">
    <source>
        <dbReference type="ARBA" id="ARBA00023004"/>
    </source>
</evidence>
<dbReference type="AlphaFoldDB" id="X0ZCN7"/>
<evidence type="ECO:0000256" key="1">
    <source>
        <dbReference type="ARBA" id="ARBA00022679"/>
    </source>
</evidence>
<dbReference type="InterPro" id="IPR036188">
    <property type="entry name" value="FAD/NAD-bd_sf"/>
</dbReference>
<proteinExistence type="predicted"/>
<keyword evidence="2" id="KW-0479">Metal-binding</keyword>
<dbReference type="Gene3D" id="3.50.50.60">
    <property type="entry name" value="FAD/NAD(P)-binding domain"/>
    <property type="match status" value="1"/>
</dbReference>
<dbReference type="PRINTS" id="PR00411">
    <property type="entry name" value="PNDRDTASEI"/>
</dbReference>
<dbReference type="GO" id="GO:0009228">
    <property type="term" value="P:thiamine biosynthetic process"/>
    <property type="evidence" value="ECO:0007669"/>
    <property type="project" value="UniProtKB-KW"/>
</dbReference>
<accession>X0ZCN7</accession>
<dbReference type="SUPFAM" id="SSF51905">
    <property type="entry name" value="FAD/NAD(P)-binding domain"/>
    <property type="match status" value="1"/>
</dbReference>
<gene>
    <name evidence="6" type="ORF">S01H4_19666</name>
</gene>
<dbReference type="GO" id="GO:0046872">
    <property type="term" value="F:metal ion binding"/>
    <property type="evidence" value="ECO:0007669"/>
    <property type="project" value="UniProtKB-KW"/>
</dbReference>
<sequence>MALFHPVREVEVAKAIVSSFLRQFEDYAESDVIIVGAGPSGLIAGRELGKAGVKVLIIERNNYLGGGFWIGGYFMNKVTLRAPAQGILDELNVPYSIVSEGLYVADAPYACSKLIGAACDAGVKFLQLTLMEDLVVREDNRVAGVVINWSPIAHFPKEVSALDPIPLETKVVIDATGHDACVARKLEQRGALKLTGEGALWIDKSEDAVVE</sequence>
<dbReference type="EMBL" id="BART01008787">
    <property type="protein sequence ID" value="GAG58093.1"/>
    <property type="molecule type" value="Genomic_DNA"/>
</dbReference>
<protein>
    <recommendedName>
        <fullName evidence="7">FAD-dependent oxidoreductase 2 FAD binding domain-containing protein</fullName>
    </recommendedName>
</protein>